<gene>
    <name evidence="1" type="ORF">EYH13_00575</name>
    <name evidence="2" type="ORF">EYH24_07105</name>
</gene>
<accession>A0A833E4I8</accession>
<evidence type="ECO:0000313" key="1">
    <source>
        <dbReference type="EMBL" id="HIP74660.1"/>
    </source>
</evidence>
<evidence type="ECO:0000313" key="2">
    <source>
        <dbReference type="EMBL" id="HIP89664.1"/>
    </source>
</evidence>
<reference evidence="2" key="1">
    <citation type="journal article" date="2020" name="ISME J.">
        <title>Gammaproteobacteria mediating utilization of methyl-, sulfur- and petroleum organic compounds in deep ocean hydrothermal plumes.</title>
        <authorList>
            <person name="Zhou Z."/>
            <person name="Liu Y."/>
            <person name="Pan J."/>
            <person name="Cron B.R."/>
            <person name="Toner B.M."/>
            <person name="Anantharaman K."/>
            <person name="Breier J.A."/>
            <person name="Dick G.J."/>
            <person name="Li M."/>
        </authorList>
    </citation>
    <scope>NUCLEOTIDE SEQUENCE</scope>
    <source>
        <strain evidence="1">SZUA-1451</strain>
        <strain evidence="2">SZUA-1476</strain>
    </source>
</reference>
<organism evidence="2 3">
    <name type="scientific">Thermococcus paralvinellae</name>
    <dbReference type="NCBI Taxonomy" id="582419"/>
    <lineage>
        <taxon>Archaea</taxon>
        <taxon>Methanobacteriati</taxon>
        <taxon>Methanobacteriota</taxon>
        <taxon>Thermococci</taxon>
        <taxon>Thermococcales</taxon>
        <taxon>Thermococcaceae</taxon>
        <taxon>Thermococcus</taxon>
    </lineage>
</organism>
<comment type="caution">
    <text evidence="2">The sequence shown here is derived from an EMBL/GenBank/DDBJ whole genome shotgun (WGS) entry which is preliminary data.</text>
</comment>
<proteinExistence type="predicted"/>
<dbReference type="AlphaFoldDB" id="A0A833E4I8"/>
<name>A0A833E4I8_9EURY</name>
<dbReference type="Proteomes" id="UP000649326">
    <property type="component" value="Unassembled WGS sequence"/>
</dbReference>
<dbReference type="EMBL" id="DQUR01000240">
    <property type="protein sequence ID" value="HIP89664.1"/>
    <property type="molecule type" value="Genomic_DNA"/>
</dbReference>
<sequence length="94" mass="10926">MVGSRIVLIYLIIYVGYPKNIGQQNGNFINIQIWFYYHFIKRLDEVLEEYRIQVKLVNEAVNEACTSITCPFHGKCGKRIPKSLFKCTNPKQGL</sequence>
<dbReference type="Proteomes" id="UP000653692">
    <property type="component" value="Unassembled WGS sequence"/>
</dbReference>
<evidence type="ECO:0000313" key="3">
    <source>
        <dbReference type="Proteomes" id="UP000653692"/>
    </source>
</evidence>
<protein>
    <submittedName>
        <fullName evidence="2">Uncharacterized protein</fullName>
    </submittedName>
</protein>
<dbReference type="EMBL" id="DQUG01000022">
    <property type="protein sequence ID" value="HIP74660.1"/>
    <property type="molecule type" value="Genomic_DNA"/>
</dbReference>